<protein>
    <submittedName>
        <fullName evidence="2">Hypothetical_protein</fullName>
    </submittedName>
</protein>
<reference evidence="2 3" key="2">
    <citation type="submission" date="2024-07" db="EMBL/GenBank/DDBJ databases">
        <authorList>
            <person name="Akdeniz Z."/>
        </authorList>
    </citation>
    <scope>NUCLEOTIDE SEQUENCE [LARGE SCALE GENOMIC DNA]</scope>
</reference>
<accession>A0AA86QI58</accession>
<gene>
    <name evidence="2" type="ORF">HINF_LOCUS38519</name>
    <name evidence="1" type="ORF">HINF_LOCUS47524</name>
</gene>
<name>A0AA86QI58_9EUKA</name>
<keyword evidence="3" id="KW-1185">Reference proteome</keyword>
<organism evidence="1">
    <name type="scientific">Hexamita inflata</name>
    <dbReference type="NCBI Taxonomy" id="28002"/>
    <lineage>
        <taxon>Eukaryota</taxon>
        <taxon>Metamonada</taxon>
        <taxon>Diplomonadida</taxon>
        <taxon>Hexamitidae</taxon>
        <taxon>Hexamitinae</taxon>
        <taxon>Hexamita</taxon>
    </lineage>
</organism>
<evidence type="ECO:0000313" key="2">
    <source>
        <dbReference type="EMBL" id="CAL6040815.1"/>
    </source>
</evidence>
<sequence length="186" mass="21974">MDSIGQLVNLKELDIIFIQKYQHNRLVIFDESHLFNFEQLQFSFYLSFKTTFEFGSAGSRAQLNIVFGREYQRNEELKIVETLRESCTYCFTSVEKHQNFNNRDQFSNRCFDVSDQINELKTANKMRNVEFPNNSFKQIQNKRKTVQTELKSFNQIINAALNKINQIKFTSSVVRLIELLDQTVSQ</sequence>
<evidence type="ECO:0000313" key="1">
    <source>
        <dbReference type="EMBL" id="CAI9959879.1"/>
    </source>
</evidence>
<reference evidence="1" key="1">
    <citation type="submission" date="2023-06" db="EMBL/GenBank/DDBJ databases">
        <authorList>
            <person name="Kurt Z."/>
        </authorList>
    </citation>
    <scope>NUCLEOTIDE SEQUENCE</scope>
</reference>
<proteinExistence type="predicted"/>
<evidence type="ECO:0000313" key="3">
    <source>
        <dbReference type="Proteomes" id="UP001642409"/>
    </source>
</evidence>
<dbReference type="EMBL" id="CAXDID020000146">
    <property type="protein sequence ID" value="CAL6040815.1"/>
    <property type="molecule type" value="Genomic_DNA"/>
</dbReference>
<dbReference type="Proteomes" id="UP001642409">
    <property type="component" value="Unassembled WGS sequence"/>
</dbReference>
<dbReference type="AlphaFoldDB" id="A0AA86QI58"/>
<dbReference type="EMBL" id="CATOUU010000924">
    <property type="protein sequence ID" value="CAI9959879.1"/>
    <property type="molecule type" value="Genomic_DNA"/>
</dbReference>
<comment type="caution">
    <text evidence="1">The sequence shown here is derived from an EMBL/GenBank/DDBJ whole genome shotgun (WGS) entry which is preliminary data.</text>
</comment>